<dbReference type="RefSeq" id="XP_067484504.1">
    <property type="nucleotide sequence ID" value="XM_067623506.1"/>
</dbReference>
<keyword evidence="3" id="KW-1185">Reference proteome</keyword>
<dbReference type="VEuPathDB" id="FungiDB:ASPBRDRAFT_36453"/>
<dbReference type="GeneID" id="93575994"/>
<evidence type="ECO:0000256" key="1">
    <source>
        <dbReference type="SAM" id="SignalP"/>
    </source>
</evidence>
<evidence type="ECO:0000313" key="2">
    <source>
        <dbReference type="EMBL" id="OJJ77257.1"/>
    </source>
</evidence>
<organism evidence="2 3">
    <name type="scientific">Aspergillus brasiliensis (strain CBS 101740 / IMI 381727 / IBT 21946)</name>
    <dbReference type="NCBI Taxonomy" id="767769"/>
    <lineage>
        <taxon>Eukaryota</taxon>
        <taxon>Fungi</taxon>
        <taxon>Dikarya</taxon>
        <taxon>Ascomycota</taxon>
        <taxon>Pezizomycotina</taxon>
        <taxon>Eurotiomycetes</taxon>
        <taxon>Eurotiomycetidae</taxon>
        <taxon>Eurotiales</taxon>
        <taxon>Aspergillaceae</taxon>
        <taxon>Aspergillus</taxon>
        <taxon>Aspergillus subgen. Circumdati</taxon>
    </lineage>
</organism>
<protein>
    <submittedName>
        <fullName evidence="2">Uncharacterized protein</fullName>
    </submittedName>
</protein>
<feature type="chain" id="PRO_5013245304" evidence="1">
    <location>
        <begin position="28"/>
        <end position="71"/>
    </location>
</feature>
<feature type="signal peptide" evidence="1">
    <location>
        <begin position="1"/>
        <end position="27"/>
    </location>
</feature>
<dbReference type="AlphaFoldDB" id="A0A1L9UZZ0"/>
<sequence>MMPLSPSKKRWFLELLFLMYLYVHIDGKLAALEEEAVDSDADEDETRARADASAEMVIEAMAAATRSLDRP</sequence>
<evidence type="ECO:0000313" key="3">
    <source>
        <dbReference type="Proteomes" id="UP000184499"/>
    </source>
</evidence>
<dbReference type="EMBL" id="KV878679">
    <property type="protein sequence ID" value="OJJ77257.1"/>
    <property type="molecule type" value="Genomic_DNA"/>
</dbReference>
<reference evidence="3" key="1">
    <citation type="journal article" date="2017" name="Genome Biol.">
        <title>Comparative genomics reveals high biological diversity and specific adaptations in the industrially and medically important fungal genus Aspergillus.</title>
        <authorList>
            <person name="de Vries R.P."/>
            <person name="Riley R."/>
            <person name="Wiebenga A."/>
            <person name="Aguilar-Osorio G."/>
            <person name="Amillis S."/>
            <person name="Uchima C.A."/>
            <person name="Anderluh G."/>
            <person name="Asadollahi M."/>
            <person name="Askin M."/>
            <person name="Barry K."/>
            <person name="Battaglia E."/>
            <person name="Bayram O."/>
            <person name="Benocci T."/>
            <person name="Braus-Stromeyer S.A."/>
            <person name="Caldana C."/>
            <person name="Canovas D."/>
            <person name="Cerqueira G.C."/>
            <person name="Chen F."/>
            <person name="Chen W."/>
            <person name="Choi C."/>
            <person name="Clum A."/>
            <person name="Dos Santos R.A."/>
            <person name="Damasio A.R."/>
            <person name="Diallinas G."/>
            <person name="Emri T."/>
            <person name="Fekete E."/>
            <person name="Flipphi M."/>
            <person name="Freyberg S."/>
            <person name="Gallo A."/>
            <person name="Gournas C."/>
            <person name="Habgood R."/>
            <person name="Hainaut M."/>
            <person name="Harispe M.L."/>
            <person name="Henrissat B."/>
            <person name="Hilden K.S."/>
            <person name="Hope R."/>
            <person name="Hossain A."/>
            <person name="Karabika E."/>
            <person name="Karaffa L."/>
            <person name="Karanyi Z."/>
            <person name="Krasevec N."/>
            <person name="Kuo A."/>
            <person name="Kusch H."/>
            <person name="LaButti K."/>
            <person name="Lagendijk E.L."/>
            <person name="Lapidus A."/>
            <person name="Levasseur A."/>
            <person name="Lindquist E."/>
            <person name="Lipzen A."/>
            <person name="Logrieco A.F."/>
            <person name="MacCabe A."/>
            <person name="Maekelae M.R."/>
            <person name="Malavazi I."/>
            <person name="Melin P."/>
            <person name="Meyer V."/>
            <person name="Mielnichuk N."/>
            <person name="Miskei M."/>
            <person name="Molnar A.P."/>
            <person name="Mule G."/>
            <person name="Ngan C.Y."/>
            <person name="Orejas M."/>
            <person name="Orosz E."/>
            <person name="Ouedraogo J.P."/>
            <person name="Overkamp K.M."/>
            <person name="Park H.-S."/>
            <person name="Perrone G."/>
            <person name="Piumi F."/>
            <person name="Punt P.J."/>
            <person name="Ram A.F."/>
            <person name="Ramon A."/>
            <person name="Rauscher S."/>
            <person name="Record E."/>
            <person name="Riano-Pachon D.M."/>
            <person name="Robert V."/>
            <person name="Roehrig J."/>
            <person name="Ruller R."/>
            <person name="Salamov A."/>
            <person name="Salih N.S."/>
            <person name="Samson R.A."/>
            <person name="Sandor E."/>
            <person name="Sanguinetti M."/>
            <person name="Schuetze T."/>
            <person name="Sepcic K."/>
            <person name="Shelest E."/>
            <person name="Sherlock G."/>
            <person name="Sophianopoulou V."/>
            <person name="Squina F.M."/>
            <person name="Sun H."/>
            <person name="Susca A."/>
            <person name="Todd R.B."/>
            <person name="Tsang A."/>
            <person name="Unkles S.E."/>
            <person name="van de Wiele N."/>
            <person name="van Rossen-Uffink D."/>
            <person name="Oliveira J.V."/>
            <person name="Vesth T.C."/>
            <person name="Visser J."/>
            <person name="Yu J.-H."/>
            <person name="Zhou M."/>
            <person name="Andersen M.R."/>
            <person name="Archer D.B."/>
            <person name="Baker S.E."/>
            <person name="Benoit I."/>
            <person name="Brakhage A.A."/>
            <person name="Braus G.H."/>
            <person name="Fischer R."/>
            <person name="Frisvad J.C."/>
            <person name="Goldman G.H."/>
            <person name="Houbraken J."/>
            <person name="Oakley B."/>
            <person name="Pocsi I."/>
            <person name="Scazzocchio C."/>
            <person name="Seiboth B."/>
            <person name="vanKuyk P.A."/>
            <person name="Wortman J."/>
            <person name="Dyer P.S."/>
            <person name="Grigoriev I.V."/>
        </authorList>
    </citation>
    <scope>NUCLEOTIDE SEQUENCE [LARGE SCALE GENOMIC DNA]</scope>
    <source>
        <strain evidence="3">CBS 101740 / IMI 381727 / IBT 21946</strain>
    </source>
</reference>
<name>A0A1L9UZZ0_ASPBC</name>
<keyword evidence="1" id="KW-0732">Signal</keyword>
<gene>
    <name evidence="2" type="ORF">ASPBRDRAFT_36453</name>
</gene>
<proteinExistence type="predicted"/>
<dbReference type="Proteomes" id="UP000184499">
    <property type="component" value="Unassembled WGS sequence"/>
</dbReference>
<accession>A0A1L9UZZ0</accession>